<gene>
    <name evidence="3" type="ORF">Q7514_17300</name>
</gene>
<evidence type="ECO:0000256" key="1">
    <source>
        <dbReference type="SAM" id="Phobius"/>
    </source>
</evidence>
<protein>
    <recommendedName>
        <fullName evidence="2">General stress protein 17M-like domain-containing protein</fullName>
    </recommendedName>
</protein>
<dbReference type="Proteomes" id="UP001336020">
    <property type="component" value="Unassembled WGS sequence"/>
</dbReference>
<keyword evidence="4" id="KW-1185">Reference proteome</keyword>
<reference evidence="3 4" key="1">
    <citation type="submission" date="2023-07" db="EMBL/GenBank/DDBJ databases">
        <authorList>
            <person name="Girao M."/>
            <person name="Carvalho M.F."/>
        </authorList>
    </citation>
    <scope>NUCLEOTIDE SEQUENCE [LARGE SCALE GENOMIC DNA]</scope>
    <source>
        <strain evidence="3 4">YIM65754</strain>
    </source>
</reference>
<keyword evidence="1" id="KW-0472">Membrane</keyword>
<evidence type="ECO:0000313" key="4">
    <source>
        <dbReference type="Proteomes" id="UP001336020"/>
    </source>
</evidence>
<organism evidence="3 4">
    <name type="scientific">Rhodococcus artemisiae</name>
    <dbReference type="NCBI Taxonomy" id="714159"/>
    <lineage>
        <taxon>Bacteria</taxon>
        <taxon>Bacillati</taxon>
        <taxon>Actinomycetota</taxon>
        <taxon>Actinomycetes</taxon>
        <taxon>Mycobacteriales</taxon>
        <taxon>Nocardiaceae</taxon>
        <taxon>Rhodococcus</taxon>
    </lineage>
</organism>
<feature type="domain" description="General stress protein 17M-like" evidence="2">
    <location>
        <begin position="18"/>
        <end position="86"/>
    </location>
</feature>
<dbReference type="InterPro" id="IPR025889">
    <property type="entry name" value="GSP17M-like_dom"/>
</dbReference>
<dbReference type="EMBL" id="JAUTXY010000007">
    <property type="protein sequence ID" value="MEE2059277.1"/>
    <property type="molecule type" value="Genomic_DNA"/>
</dbReference>
<evidence type="ECO:0000313" key="3">
    <source>
        <dbReference type="EMBL" id="MEE2059277.1"/>
    </source>
</evidence>
<accession>A0ABU7LEE1</accession>
<feature type="transmembrane region" description="Helical" evidence="1">
    <location>
        <begin position="71"/>
        <end position="93"/>
    </location>
</feature>
<keyword evidence="1" id="KW-0812">Transmembrane</keyword>
<comment type="caution">
    <text evidence="3">The sequence shown here is derived from an EMBL/GenBank/DDBJ whole genome shotgun (WGS) entry which is preliminary data.</text>
</comment>
<keyword evidence="1" id="KW-1133">Transmembrane helix</keyword>
<evidence type="ECO:0000259" key="2">
    <source>
        <dbReference type="Pfam" id="PF11181"/>
    </source>
</evidence>
<dbReference type="RefSeq" id="WP_330134515.1">
    <property type="nucleotide sequence ID" value="NZ_JAUTXY010000007.1"/>
</dbReference>
<proteinExistence type="predicted"/>
<sequence>MTEIYAPTPGYNFDSETLLESYRTYDAVERAIDHLSDEGFPVEYLRVVGQGVTTVEQVEGRMTTALSTAKGAGVGVWTGLLFGLLLAVFLPASTVAGPIFVGIAFGALWGGALGFVAHYSTGGRRDFISRKSIEANRYDLMVEQDFAAQAREKLALR</sequence>
<feature type="transmembrane region" description="Helical" evidence="1">
    <location>
        <begin position="99"/>
        <end position="121"/>
    </location>
</feature>
<dbReference type="Pfam" id="PF11181">
    <property type="entry name" value="YflT"/>
    <property type="match status" value="1"/>
</dbReference>
<name>A0ABU7LEE1_9NOCA</name>